<reference evidence="2" key="1">
    <citation type="submission" date="2022-11" db="UniProtKB">
        <authorList>
            <consortium name="WormBaseParasite"/>
        </authorList>
    </citation>
    <scope>IDENTIFICATION</scope>
</reference>
<evidence type="ECO:0000313" key="1">
    <source>
        <dbReference type="Proteomes" id="UP000887579"/>
    </source>
</evidence>
<name>A0AC34FBA9_9BILA</name>
<proteinExistence type="predicted"/>
<organism evidence="1 2">
    <name type="scientific">Panagrolaimus sp. ES5</name>
    <dbReference type="NCBI Taxonomy" id="591445"/>
    <lineage>
        <taxon>Eukaryota</taxon>
        <taxon>Metazoa</taxon>
        <taxon>Ecdysozoa</taxon>
        <taxon>Nematoda</taxon>
        <taxon>Chromadorea</taxon>
        <taxon>Rhabditida</taxon>
        <taxon>Tylenchina</taxon>
        <taxon>Panagrolaimomorpha</taxon>
        <taxon>Panagrolaimoidea</taxon>
        <taxon>Panagrolaimidae</taxon>
        <taxon>Panagrolaimus</taxon>
    </lineage>
</organism>
<evidence type="ECO:0000313" key="2">
    <source>
        <dbReference type="WBParaSite" id="ES5_v2.g14510.t1"/>
    </source>
</evidence>
<dbReference type="WBParaSite" id="ES5_v2.g14510.t1">
    <property type="protein sequence ID" value="ES5_v2.g14510.t1"/>
    <property type="gene ID" value="ES5_v2.g14510"/>
</dbReference>
<protein>
    <submittedName>
        <fullName evidence="2">Endoribonuclease</fullName>
    </submittedName>
</protein>
<sequence length="312" mass="36524">MTIIFFGILLSLFLFNNNIFASQLIPQFGVTDEEIRMLVLRLRNEDINKAKHNQIIVNYQGHTTARDTKDNAKAPLFTKVDSSLIRKPTFEKFIALMDNYHFEVGKIEQNDNEERREIVDFIDAIFETRPWKILIEFLQKKKHPYAKDVPNFKRWIKQLWFDDYSRAKGVPDTSGFEHVFIGESKNGEIAGMHSWLRFYTLERNRTANFDYQGFIIKRFDILAMIRYIWEGAMKKTGGFFIGTSPEFEMALYTFCFLSRRGFKTCDFELDGCPFSVTSYDMTQFNKVHVGTVYPAPGPLNDQCRNANNRKQG</sequence>
<dbReference type="Proteomes" id="UP000887579">
    <property type="component" value="Unplaced"/>
</dbReference>
<accession>A0AC34FBA9</accession>